<dbReference type="PANTHER" id="PTHR16435:SF5">
    <property type="entry name" value="SPERMATOGENESIS ASSOCIATED 6-LIKE PROTEIN"/>
    <property type="match status" value="1"/>
</dbReference>
<name>A0A6J2VTK3_CHACN</name>
<dbReference type="CTD" id="55064"/>
<dbReference type="Pfam" id="PF14909">
    <property type="entry name" value="SPATA6"/>
    <property type="match status" value="1"/>
</dbReference>
<dbReference type="InParanoid" id="A0A6J2VTK3"/>
<keyword evidence="2" id="KW-0597">Phosphoprotein</keyword>
<dbReference type="OrthoDB" id="5963614at2759"/>
<dbReference type="GO" id="GO:0032027">
    <property type="term" value="F:myosin light chain binding"/>
    <property type="evidence" value="ECO:0007669"/>
    <property type="project" value="InterPro"/>
</dbReference>
<feature type="region of interest" description="Disordered" evidence="3">
    <location>
        <begin position="147"/>
        <end position="210"/>
    </location>
</feature>
<evidence type="ECO:0000259" key="4">
    <source>
        <dbReference type="Pfam" id="PF14909"/>
    </source>
</evidence>
<dbReference type="GO" id="GO:0007283">
    <property type="term" value="P:spermatogenesis"/>
    <property type="evidence" value="ECO:0007669"/>
    <property type="project" value="InterPro"/>
</dbReference>
<accession>A0A6J2VTK3</accession>
<feature type="domain" description="Spermatogenesis-associated protein 6 N-terminal" evidence="4">
    <location>
        <begin position="10"/>
        <end position="148"/>
    </location>
</feature>
<evidence type="ECO:0000313" key="5">
    <source>
        <dbReference type="Proteomes" id="UP000504632"/>
    </source>
</evidence>
<dbReference type="Proteomes" id="UP000504632">
    <property type="component" value="Chromosome 7"/>
</dbReference>
<feature type="region of interest" description="Disordered" evidence="3">
    <location>
        <begin position="287"/>
        <end position="314"/>
    </location>
</feature>
<dbReference type="PANTHER" id="PTHR16435">
    <property type="entry name" value="SPERMATOGENESIS-ASSOCIATED PROTEIN 6 SPATA6"/>
    <property type="match status" value="1"/>
</dbReference>
<dbReference type="GO" id="GO:0120212">
    <property type="term" value="C:sperm head-tail coupling apparatus"/>
    <property type="evidence" value="ECO:0007669"/>
    <property type="project" value="InterPro"/>
</dbReference>
<evidence type="ECO:0000256" key="1">
    <source>
        <dbReference type="ARBA" id="ARBA00006215"/>
    </source>
</evidence>
<sequence length="314" mass="35350">MAQKAMRVTVELHLRAVTCPGVHLPAKDDVYLFVCLMNQYRKSECLPAVFPLLFREKMRFEKVFKYAVDPADIAEILQFEMVKVELIQLIPPVGEILASFEEDARSFLFPEPKLVPSFSGVDREVLMTRDPTFPGISPRLEFSTRTTISDCSEEDHSPVAPVRVVTRKRQKKSRQQGRTSPQRRLCSSAPRSQRGYQGRETAPKVSRSRSLSPYTAGLLEEEGVLGGTWAVLTPKGSRYIQAHQGTKPHSASPKISEQSCSLLRSSNVWEEVQERVRNLLSSSGAVRRLAQGATDSETDEVLRRRSISPHSWPL</sequence>
<keyword evidence="5" id="KW-1185">Reference proteome</keyword>
<feature type="compositionally biased region" description="Basic residues" evidence="3">
    <location>
        <begin position="165"/>
        <end position="175"/>
    </location>
</feature>
<protein>
    <submittedName>
        <fullName evidence="6">Spermatogenesis associated 6-like protein</fullName>
    </submittedName>
</protein>
<organism evidence="5 6">
    <name type="scientific">Chanos chanos</name>
    <name type="common">Milkfish</name>
    <name type="synonym">Mugil chanos</name>
    <dbReference type="NCBI Taxonomy" id="29144"/>
    <lineage>
        <taxon>Eukaryota</taxon>
        <taxon>Metazoa</taxon>
        <taxon>Chordata</taxon>
        <taxon>Craniata</taxon>
        <taxon>Vertebrata</taxon>
        <taxon>Euteleostomi</taxon>
        <taxon>Actinopterygii</taxon>
        <taxon>Neopterygii</taxon>
        <taxon>Teleostei</taxon>
        <taxon>Ostariophysi</taxon>
        <taxon>Gonorynchiformes</taxon>
        <taxon>Chanidae</taxon>
        <taxon>Chanos</taxon>
    </lineage>
</organism>
<proteinExistence type="inferred from homology"/>
<evidence type="ECO:0000256" key="3">
    <source>
        <dbReference type="SAM" id="MobiDB-lite"/>
    </source>
</evidence>
<evidence type="ECO:0000256" key="2">
    <source>
        <dbReference type="ARBA" id="ARBA00022553"/>
    </source>
</evidence>
<dbReference type="InterPro" id="IPR032732">
    <property type="entry name" value="SPATA6_N"/>
</dbReference>
<reference evidence="6" key="1">
    <citation type="submission" date="2025-08" db="UniProtKB">
        <authorList>
            <consortium name="RefSeq"/>
        </authorList>
    </citation>
    <scope>IDENTIFICATION</scope>
</reference>
<evidence type="ECO:0000313" key="6">
    <source>
        <dbReference type="RefSeq" id="XP_030635044.1"/>
    </source>
</evidence>
<gene>
    <name evidence="6" type="primary">spata6l</name>
</gene>
<dbReference type="AlphaFoldDB" id="A0A6J2VTK3"/>
<dbReference type="RefSeq" id="XP_030635044.1">
    <property type="nucleotide sequence ID" value="XM_030779184.1"/>
</dbReference>
<dbReference type="GeneID" id="115816219"/>
<dbReference type="InterPro" id="IPR042769">
    <property type="entry name" value="SPATA6_fam"/>
</dbReference>
<comment type="similarity">
    <text evidence="1">Belongs to the SPATA6 family.</text>
</comment>